<dbReference type="InterPro" id="IPR043136">
    <property type="entry name" value="B30.2/SPRY_sf"/>
</dbReference>
<dbReference type="PRINTS" id="PR01407">
    <property type="entry name" value="BUTYPHLNCDUF"/>
</dbReference>
<dbReference type="InterPro" id="IPR003877">
    <property type="entry name" value="SPRY_dom"/>
</dbReference>
<keyword evidence="3" id="KW-1185">Reference proteome</keyword>
<dbReference type="PROSITE" id="PS50188">
    <property type="entry name" value="B302_SPRY"/>
    <property type="match status" value="1"/>
</dbReference>
<dbReference type="Gene3D" id="2.60.120.920">
    <property type="match status" value="1"/>
</dbReference>
<organism evidence="2 3">
    <name type="scientific">Cyprinodon variegatus</name>
    <name type="common">Sheepshead minnow</name>
    <dbReference type="NCBI Taxonomy" id="28743"/>
    <lineage>
        <taxon>Eukaryota</taxon>
        <taxon>Metazoa</taxon>
        <taxon>Chordata</taxon>
        <taxon>Craniata</taxon>
        <taxon>Vertebrata</taxon>
        <taxon>Euteleostomi</taxon>
        <taxon>Actinopterygii</taxon>
        <taxon>Neopterygii</taxon>
        <taxon>Teleostei</taxon>
        <taxon>Neoteleostei</taxon>
        <taxon>Acanthomorphata</taxon>
        <taxon>Ovalentaria</taxon>
        <taxon>Atherinomorphae</taxon>
        <taxon>Cyprinodontiformes</taxon>
        <taxon>Cyprinodontidae</taxon>
        <taxon>Cyprinodon</taxon>
    </lineage>
</organism>
<dbReference type="CDD" id="cd13733">
    <property type="entry name" value="SPRY_PRY_C-I_1"/>
    <property type="match status" value="1"/>
</dbReference>
<dbReference type="AlphaFoldDB" id="A0A3Q2DYX6"/>
<dbReference type="SUPFAM" id="SSF49899">
    <property type="entry name" value="Concanavalin A-like lectins/glucanases"/>
    <property type="match status" value="1"/>
</dbReference>
<dbReference type="Proteomes" id="UP000265020">
    <property type="component" value="Unassembled WGS sequence"/>
</dbReference>
<dbReference type="SMART" id="SM00589">
    <property type="entry name" value="PRY"/>
    <property type="match status" value="1"/>
</dbReference>
<dbReference type="SMART" id="SM00449">
    <property type="entry name" value="SPRY"/>
    <property type="match status" value="1"/>
</dbReference>
<sequence length="278" mass="31292">MQVGSPHPPKSKSFWTLLTSEVVFPVQVRGSAINLVLLTTSTLGLFFLKSKIISLVFSMFRIRAVTQLKDTLWEEMKKQLELKRVQQYAVDLTLDPDTAHPKLILSDDGKQVKHGDVWQDLPDNKERFSDCVDVLACQSFSSGSFYFEVQVKGKTDWDLGVAKDSINRKGFIDLSIKNGFWTIVLRNGNQYLSGDNSSDHVYLPTVPERVGVFVDYEKGLVSFYDVDTAALIYSFSNCCFTEKLKPYFSPYLNKGGTNSAPLIICTVNQARCCCYEAS</sequence>
<dbReference type="FunFam" id="2.60.120.920:FF:000004">
    <property type="entry name" value="Butyrophilin subfamily 1 member A1"/>
    <property type="match status" value="1"/>
</dbReference>
<dbReference type="OMA" id="PLTICAM"/>
<dbReference type="InterPro" id="IPR001870">
    <property type="entry name" value="B30.2/SPRY"/>
</dbReference>
<dbReference type="Pfam" id="PF13765">
    <property type="entry name" value="PRY"/>
    <property type="match status" value="1"/>
</dbReference>
<name>A0A3Q2DYX6_CYPVA</name>
<protein>
    <recommendedName>
        <fullName evidence="1">B30.2/SPRY domain-containing protein</fullName>
    </recommendedName>
</protein>
<dbReference type="PANTHER" id="PTHR24103">
    <property type="entry name" value="E3 UBIQUITIN-PROTEIN LIGASE TRIM"/>
    <property type="match status" value="1"/>
</dbReference>
<feature type="domain" description="B30.2/SPRY" evidence="1">
    <location>
        <begin position="72"/>
        <end position="269"/>
    </location>
</feature>
<dbReference type="Ensembl" id="ENSCVAT00000002402.1">
    <property type="protein sequence ID" value="ENSCVAP00000025138.1"/>
    <property type="gene ID" value="ENSCVAG00000009704.1"/>
</dbReference>
<dbReference type="GeneTree" id="ENSGT01040000240400"/>
<accession>A0A3Q2DYX6</accession>
<dbReference type="Pfam" id="PF00622">
    <property type="entry name" value="SPRY"/>
    <property type="match status" value="1"/>
</dbReference>
<dbReference type="InterPro" id="IPR003879">
    <property type="entry name" value="Butyrophylin_SPRY"/>
</dbReference>
<evidence type="ECO:0000313" key="3">
    <source>
        <dbReference type="Proteomes" id="UP000265020"/>
    </source>
</evidence>
<dbReference type="InterPro" id="IPR006574">
    <property type="entry name" value="PRY"/>
</dbReference>
<evidence type="ECO:0000313" key="2">
    <source>
        <dbReference type="Ensembl" id="ENSCVAP00000025138.1"/>
    </source>
</evidence>
<dbReference type="InterPro" id="IPR013320">
    <property type="entry name" value="ConA-like_dom_sf"/>
</dbReference>
<reference evidence="2" key="1">
    <citation type="submission" date="2025-08" db="UniProtKB">
        <authorList>
            <consortium name="Ensembl"/>
        </authorList>
    </citation>
    <scope>IDENTIFICATION</scope>
</reference>
<dbReference type="InterPro" id="IPR050143">
    <property type="entry name" value="TRIM/RBCC"/>
</dbReference>
<reference evidence="2" key="2">
    <citation type="submission" date="2025-09" db="UniProtKB">
        <authorList>
            <consortium name="Ensembl"/>
        </authorList>
    </citation>
    <scope>IDENTIFICATION</scope>
</reference>
<evidence type="ECO:0000259" key="1">
    <source>
        <dbReference type="PROSITE" id="PS50188"/>
    </source>
</evidence>
<proteinExistence type="predicted"/>